<feature type="non-terminal residue" evidence="7">
    <location>
        <position position="65"/>
    </location>
</feature>
<dbReference type="OrthoDB" id="6429583at2759"/>
<evidence type="ECO:0000313" key="7">
    <source>
        <dbReference type="EMBL" id="KFM61006.1"/>
    </source>
</evidence>
<keyword evidence="3 5" id="KW-0863">Zinc-finger</keyword>
<evidence type="ECO:0000256" key="2">
    <source>
        <dbReference type="ARBA" id="ARBA00022737"/>
    </source>
</evidence>
<keyword evidence="1" id="KW-0479">Metal-binding</keyword>
<evidence type="ECO:0000256" key="1">
    <source>
        <dbReference type="ARBA" id="ARBA00022723"/>
    </source>
</evidence>
<dbReference type="EMBL" id="KK113775">
    <property type="protein sequence ID" value="KFM61006.1"/>
    <property type="molecule type" value="Genomic_DNA"/>
</dbReference>
<evidence type="ECO:0000259" key="6">
    <source>
        <dbReference type="PROSITE" id="PS50157"/>
    </source>
</evidence>
<reference evidence="7 8" key="1">
    <citation type="submission" date="2013-11" db="EMBL/GenBank/DDBJ databases">
        <title>Genome sequencing of Stegodyphus mimosarum.</title>
        <authorList>
            <person name="Bechsgaard J."/>
        </authorList>
    </citation>
    <scope>NUCLEOTIDE SEQUENCE [LARGE SCALE GENOMIC DNA]</scope>
</reference>
<dbReference type="AlphaFoldDB" id="A0A087T7B7"/>
<accession>A0A087T7B7</accession>
<dbReference type="Gene3D" id="3.30.160.60">
    <property type="entry name" value="Classic Zinc Finger"/>
    <property type="match status" value="2"/>
</dbReference>
<dbReference type="InterPro" id="IPR013087">
    <property type="entry name" value="Znf_C2H2_type"/>
</dbReference>
<dbReference type="GO" id="GO:0008270">
    <property type="term" value="F:zinc ion binding"/>
    <property type="evidence" value="ECO:0007669"/>
    <property type="project" value="UniProtKB-KW"/>
</dbReference>
<dbReference type="FunFam" id="3.30.160.60:FF:000624">
    <property type="entry name" value="zinc finger protein 697"/>
    <property type="match status" value="1"/>
</dbReference>
<keyword evidence="2" id="KW-0677">Repeat</keyword>
<name>A0A087T7B7_STEMI</name>
<proteinExistence type="predicted"/>
<evidence type="ECO:0000313" key="8">
    <source>
        <dbReference type="Proteomes" id="UP000054359"/>
    </source>
</evidence>
<feature type="domain" description="C2H2-type" evidence="6">
    <location>
        <begin position="37"/>
        <end position="60"/>
    </location>
</feature>
<organism evidence="7 8">
    <name type="scientific">Stegodyphus mimosarum</name>
    <name type="common">African social velvet spider</name>
    <dbReference type="NCBI Taxonomy" id="407821"/>
    <lineage>
        <taxon>Eukaryota</taxon>
        <taxon>Metazoa</taxon>
        <taxon>Ecdysozoa</taxon>
        <taxon>Arthropoda</taxon>
        <taxon>Chelicerata</taxon>
        <taxon>Arachnida</taxon>
        <taxon>Araneae</taxon>
        <taxon>Araneomorphae</taxon>
        <taxon>Entelegynae</taxon>
        <taxon>Eresoidea</taxon>
        <taxon>Eresidae</taxon>
        <taxon>Stegodyphus</taxon>
    </lineage>
</organism>
<dbReference type="SUPFAM" id="SSF57667">
    <property type="entry name" value="beta-beta-alpha zinc fingers"/>
    <property type="match status" value="1"/>
</dbReference>
<evidence type="ECO:0000256" key="3">
    <source>
        <dbReference type="ARBA" id="ARBA00022771"/>
    </source>
</evidence>
<gene>
    <name evidence="7" type="ORF">X975_26299</name>
</gene>
<evidence type="ECO:0000256" key="5">
    <source>
        <dbReference type="PROSITE-ProRule" id="PRU00042"/>
    </source>
</evidence>
<dbReference type="PROSITE" id="PS50157">
    <property type="entry name" value="ZINC_FINGER_C2H2_2"/>
    <property type="match status" value="1"/>
</dbReference>
<keyword evidence="4" id="KW-0862">Zinc</keyword>
<dbReference type="SMART" id="SM00355">
    <property type="entry name" value="ZnF_C2H2"/>
    <property type="match status" value="2"/>
</dbReference>
<dbReference type="PROSITE" id="PS00028">
    <property type="entry name" value="ZINC_FINGER_C2H2_1"/>
    <property type="match status" value="1"/>
</dbReference>
<sequence>MHKKMTKNIVSCAFCHYVSDRRNIKRHLRIHTGERPFSCYHCNSRFSQKVHLTRHITCKHKELYL</sequence>
<dbReference type="STRING" id="407821.A0A087T7B7"/>
<protein>
    <submittedName>
        <fullName evidence="7">RE1-silencing transcription factor</fullName>
    </submittedName>
</protein>
<dbReference type="InterPro" id="IPR036236">
    <property type="entry name" value="Znf_C2H2_sf"/>
</dbReference>
<dbReference type="Proteomes" id="UP000054359">
    <property type="component" value="Unassembled WGS sequence"/>
</dbReference>
<evidence type="ECO:0000256" key="4">
    <source>
        <dbReference type="ARBA" id="ARBA00022833"/>
    </source>
</evidence>
<keyword evidence="8" id="KW-1185">Reference proteome</keyword>